<keyword evidence="3" id="KW-1003">Cell membrane</keyword>
<evidence type="ECO:0000256" key="10">
    <source>
        <dbReference type="ARBA" id="ARBA00022989"/>
    </source>
</evidence>
<keyword evidence="8" id="KW-0418">Kinase</keyword>
<keyword evidence="10" id="KW-1133">Transmembrane helix</keyword>
<evidence type="ECO:0000256" key="1">
    <source>
        <dbReference type="ARBA" id="ARBA00004162"/>
    </source>
</evidence>
<evidence type="ECO:0000256" key="7">
    <source>
        <dbReference type="ARBA" id="ARBA00022741"/>
    </source>
</evidence>
<dbReference type="Gene3D" id="1.10.510.10">
    <property type="entry name" value="Transferase(Phosphotransferase) domain 1"/>
    <property type="match status" value="1"/>
</dbReference>
<evidence type="ECO:0000313" key="17">
    <source>
        <dbReference type="EMBL" id="KDP30236.1"/>
    </source>
</evidence>
<dbReference type="OrthoDB" id="4062651at2759"/>
<proteinExistence type="predicted"/>
<feature type="chain" id="PRO_5001639149" description="non-specific serine/threonine protein kinase" evidence="15">
    <location>
        <begin position="30"/>
        <end position="326"/>
    </location>
</feature>
<sequence length="326" mass="36358">MEMEHITSLRMAVPALALLLLVQISSILAAGFDIQLKVCRTDHLVYSKFHGRELFYINGSLVDKDSFCNALHFHYANGCIFEGYRSSGYCGLDLSLVDSISSFDANTASEKVPPSPFRVPPSPSRFSMSPKLSRLGSIHLNMSQVARATHNFSAALRIGEGGFGTVYRAQLEDGQVVAIKRAKKEHYESLRTEFSSEVELLAKIDHRNLVKLLGYVDKGNERLIITEFVPNGTLREHLDGQRGKILDFNQRLEISIDAFRKYNEGSVVDVVDPLMEERVDGEVLMKMFALAIQCAAPIRADRPDTKTVGEQLWAIRADYLKSAKSG</sequence>
<evidence type="ECO:0000256" key="13">
    <source>
        <dbReference type="ARBA" id="ARBA00048679"/>
    </source>
</evidence>
<evidence type="ECO:0000256" key="8">
    <source>
        <dbReference type="ARBA" id="ARBA00022777"/>
    </source>
</evidence>
<keyword evidence="9 14" id="KW-0067">ATP-binding</keyword>
<keyword evidence="11" id="KW-0472">Membrane</keyword>
<evidence type="ECO:0000259" key="16">
    <source>
        <dbReference type="PROSITE" id="PS50011"/>
    </source>
</evidence>
<evidence type="ECO:0000256" key="12">
    <source>
        <dbReference type="ARBA" id="ARBA00047899"/>
    </source>
</evidence>
<dbReference type="Proteomes" id="UP000027138">
    <property type="component" value="Unassembled WGS sequence"/>
</dbReference>
<accession>A0A067K219</accession>
<keyword evidence="4" id="KW-0723">Serine/threonine-protein kinase</keyword>
<keyword evidence="7 14" id="KW-0547">Nucleotide-binding</keyword>
<dbReference type="PROSITE" id="PS00107">
    <property type="entry name" value="PROTEIN_KINASE_ATP"/>
    <property type="match status" value="1"/>
</dbReference>
<dbReference type="FunFam" id="3.30.200.20:FF:000340">
    <property type="entry name" value="Calmodulin-binding receptor-like cytoplasmic kinase 3"/>
    <property type="match status" value="1"/>
</dbReference>
<dbReference type="EC" id="2.7.11.1" evidence="2"/>
<protein>
    <recommendedName>
        <fullName evidence="2">non-specific serine/threonine protein kinase</fullName>
        <ecNumber evidence="2">2.7.11.1</ecNumber>
    </recommendedName>
</protein>
<evidence type="ECO:0000256" key="6">
    <source>
        <dbReference type="ARBA" id="ARBA00022692"/>
    </source>
</evidence>
<feature type="domain" description="Protein kinase" evidence="16">
    <location>
        <begin position="152"/>
        <end position="326"/>
    </location>
</feature>
<keyword evidence="18" id="KW-1185">Reference proteome</keyword>
<evidence type="ECO:0000256" key="14">
    <source>
        <dbReference type="PROSITE-ProRule" id="PRU10141"/>
    </source>
</evidence>
<dbReference type="GO" id="GO:0005886">
    <property type="term" value="C:plasma membrane"/>
    <property type="evidence" value="ECO:0007669"/>
    <property type="project" value="UniProtKB-SubCell"/>
</dbReference>
<evidence type="ECO:0000256" key="5">
    <source>
        <dbReference type="ARBA" id="ARBA00022679"/>
    </source>
</evidence>
<dbReference type="EMBL" id="KK914699">
    <property type="protein sequence ID" value="KDP30236.1"/>
    <property type="molecule type" value="Genomic_DNA"/>
</dbReference>
<comment type="catalytic activity">
    <reaction evidence="13">
        <text>L-seryl-[protein] + ATP = O-phospho-L-seryl-[protein] + ADP + H(+)</text>
        <dbReference type="Rhea" id="RHEA:17989"/>
        <dbReference type="Rhea" id="RHEA-COMP:9863"/>
        <dbReference type="Rhea" id="RHEA-COMP:11604"/>
        <dbReference type="ChEBI" id="CHEBI:15378"/>
        <dbReference type="ChEBI" id="CHEBI:29999"/>
        <dbReference type="ChEBI" id="CHEBI:30616"/>
        <dbReference type="ChEBI" id="CHEBI:83421"/>
        <dbReference type="ChEBI" id="CHEBI:456216"/>
        <dbReference type="EC" id="2.7.11.1"/>
    </reaction>
</comment>
<organism evidence="17 18">
    <name type="scientific">Jatropha curcas</name>
    <name type="common">Barbados nut</name>
    <dbReference type="NCBI Taxonomy" id="180498"/>
    <lineage>
        <taxon>Eukaryota</taxon>
        <taxon>Viridiplantae</taxon>
        <taxon>Streptophyta</taxon>
        <taxon>Embryophyta</taxon>
        <taxon>Tracheophyta</taxon>
        <taxon>Spermatophyta</taxon>
        <taxon>Magnoliopsida</taxon>
        <taxon>eudicotyledons</taxon>
        <taxon>Gunneridae</taxon>
        <taxon>Pentapetalae</taxon>
        <taxon>rosids</taxon>
        <taxon>fabids</taxon>
        <taxon>Malpighiales</taxon>
        <taxon>Euphorbiaceae</taxon>
        <taxon>Crotonoideae</taxon>
        <taxon>Jatropheae</taxon>
        <taxon>Jatropha</taxon>
    </lineage>
</organism>
<comment type="subcellular location">
    <subcellularLocation>
        <location evidence="1">Cell membrane</location>
        <topology evidence="1">Single-pass membrane protein</topology>
    </subcellularLocation>
</comment>
<keyword evidence="6" id="KW-0812">Transmembrane</keyword>
<name>A0A067K219_JATCU</name>
<evidence type="ECO:0000256" key="15">
    <source>
        <dbReference type="SAM" id="SignalP"/>
    </source>
</evidence>
<dbReference type="SUPFAM" id="SSF56112">
    <property type="entry name" value="Protein kinase-like (PK-like)"/>
    <property type="match status" value="1"/>
</dbReference>
<keyword evidence="5" id="KW-0808">Transferase</keyword>
<dbReference type="InterPro" id="IPR001245">
    <property type="entry name" value="Ser-Thr/Tyr_kinase_cat_dom"/>
</dbReference>
<dbReference type="InterPro" id="IPR017441">
    <property type="entry name" value="Protein_kinase_ATP_BS"/>
</dbReference>
<feature type="binding site" evidence="14">
    <location>
        <position position="184"/>
    </location>
    <ligand>
        <name>ATP</name>
        <dbReference type="ChEBI" id="CHEBI:30616"/>
    </ligand>
</feature>
<evidence type="ECO:0000256" key="9">
    <source>
        <dbReference type="ARBA" id="ARBA00022840"/>
    </source>
</evidence>
<evidence type="ECO:0000313" key="18">
    <source>
        <dbReference type="Proteomes" id="UP000027138"/>
    </source>
</evidence>
<dbReference type="GO" id="GO:0005524">
    <property type="term" value="F:ATP binding"/>
    <property type="evidence" value="ECO:0007669"/>
    <property type="project" value="UniProtKB-UniRule"/>
</dbReference>
<evidence type="ECO:0000256" key="11">
    <source>
        <dbReference type="ARBA" id="ARBA00023136"/>
    </source>
</evidence>
<dbReference type="Pfam" id="PF07714">
    <property type="entry name" value="PK_Tyr_Ser-Thr"/>
    <property type="match status" value="1"/>
</dbReference>
<evidence type="ECO:0000256" key="2">
    <source>
        <dbReference type="ARBA" id="ARBA00012513"/>
    </source>
</evidence>
<dbReference type="InterPro" id="IPR011009">
    <property type="entry name" value="Kinase-like_dom_sf"/>
</dbReference>
<gene>
    <name evidence="17" type="ORF">JCGZ_17018</name>
</gene>
<dbReference type="InterPro" id="IPR047117">
    <property type="entry name" value="PERK1-13-like"/>
</dbReference>
<dbReference type="InterPro" id="IPR000719">
    <property type="entry name" value="Prot_kinase_dom"/>
</dbReference>
<dbReference type="PANTHER" id="PTHR47982">
    <property type="entry name" value="PROLINE-RICH RECEPTOR-LIKE PROTEIN KINASE PERK4"/>
    <property type="match status" value="1"/>
</dbReference>
<reference evidence="17 18" key="1">
    <citation type="journal article" date="2014" name="PLoS ONE">
        <title>Global Analysis of Gene Expression Profiles in Physic Nut (Jatropha curcas L.) Seedlings Exposed to Salt Stress.</title>
        <authorList>
            <person name="Zhang L."/>
            <person name="Zhang C."/>
            <person name="Wu P."/>
            <person name="Chen Y."/>
            <person name="Li M."/>
            <person name="Jiang H."/>
            <person name="Wu G."/>
        </authorList>
    </citation>
    <scope>NUCLEOTIDE SEQUENCE [LARGE SCALE GENOMIC DNA]</scope>
    <source>
        <strain evidence="18">cv. GZQX0401</strain>
        <tissue evidence="17">Young leaves</tissue>
    </source>
</reference>
<feature type="signal peptide" evidence="15">
    <location>
        <begin position="1"/>
        <end position="29"/>
    </location>
</feature>
<dbReference type="AlphaFoldDB" id="A0A067K219"/>
<dbReference type="GO" id="GO:0004674">
    <property type="term" value="F:protein serine/threonine kinase activity"/>
    <property type="evidence" value="ECO:0007669"/>
    <property type="project" value="UniProtKB-KW"/>
</dbReference>
<dbReference type="PROSITE" id="PS50011">
    <property type="entry name" value="PROTEIN_KINASE_DOM"/>
    <property type="match status" value="1"/>
</dbReference>
<keyword evidence="15" id="KW-0732">Signal</keyword>
<evidence type="ECO:0000256" key="4">
    <source>
        <dbReference type="ARBA" id="ARBA00022527"/>
    </source>
</evidence>
<evidence type="ECO:0000256" key="3">
    <source>
        <dbReference type="ARBA" id="ARBA00022475"/>
    </source>
</evidence>
<comment type="catalytic activity">
    <reaction evidence="12">
        <text>L-threonyl-[protein] + ATP = O-phospho-L-threonyl-[protein] + ADP + H(+)</text>
        <dbReference type="Rhea" id="RHEA:46608"/>
        <dbReference type="Rhea" id="RHEA-COMP:11060"/>
        <dbReference type="Rhea" id="RHEA-COMP:11605"/>
        <dbReference type="ChEBI" id="CHEBI:15378"/>
        <dbReference type="ChEBI" id="CHEBI:30013"/>
        <dbReference type="ChEBI" id="CHEBI:30616"/>
        <dbReference type="ChEBI" id="CHEBI:61977"/>
        <dbReference type="ChEBI" id="CHEBI:456216"/>
        <dbReference type="EC" id="2.7.11.1"/>
    </reaction>
</comment>